<keyword evidence="6" id="KW-0411">Iron-sulfur</keyword>
<keyword evidence="8" id="KW-0223">Dioxygenase</keyword>
<keyword evidence="9" id="KW-1185">Reference proteome</keyword>
<evidence type="ECO:0000256" key="6">
    <source>
        <dbReference type="ARBA" id="ARBA00023014"/>
    </source>
</evidence>
<keyword evidence="2" id="KW-0001">2Fe-2S</keyword>
<dbReference type="InterPro" id="IPR015879">
    <property type="entry name" value="Ring_hydroxy_dOase_asu_C_dom"/>
</dbReference>
<dbReference type="SUPFAM" id="SSF55961">
    <property type="entry name" value="Bet v1-like"/>
    <property type="match status" value="1"/>
</dbReference>
<comment type="cofactor">
    <cofactor evidence="1">
        <name>Fe cation</name>
        <dbReference type="ChEBI" id="CHEBI:24875"/>
    </cofactor>
</comment>
<dbReference type="Pfam" id="PF00355">
    <property type="entry name" value="Rieske"/>
    <property type="match status" value="1"/>
</dbReference>
<keyword evidence="5" id="KW-0408">Iron</keyword>
<keyword evidence="3" id="KW-0479">Metal-binding</keyword>
<protein>
    <submittedName>
        <fullName evidence="8">Aromatic ring-hydroxylating dioxygenase subunit alpha</fullName>
    </submittedName>
</protein>
<proteinExistence type="predicted"/>
<dbReference type="InterPro" id="IPR036922">
    <property type="entry name" value="Rieske_2Fe-2S_sf"/>
</dbReference>
<evidence type="ECO:0000256" key="2">
    <source>
        <dbReference type="ARBA" id="ARBA00022714"/>
    </source>
</evidence>
<dbReference type="InterPro" id="IPR017941">
    <property type="entry name" value="Rieske_2Fe-2S"/>
</dbReference>
<keyword evidence="4" id="KW-0560">Oxidoreductase</keyword>
<dbReference type="GO" id="GO:0051213">
    <property type="term" value="F:dioxygenase activity"/>
    <property type="evidence" value="ECO:0007669"/>
    <property type="project" value="UniProtKB-KW"/>
</dbReference>
<dbReference type="Pfam" id="PF00848">
    <property type="entry name" value="Ring_hydroxyl_A"/>
    <property type="match status" value="1"/>
</dbReference>
<evidence type="ECO:0000256" key="3">
    <source>
        <dbReference type="ARBA" id="ARBA00022723"/>
    </source>
</evidence>
<evidence type="ECO:0000256" key="4">
    <source>
        <dbReference type="ARBA" id="ARBA00023002"/>
    </source>
</evidence>
<dbReference type="InterPro" id="IPR001663">
    <property type="entry name" value="Rng_hydr_dOase-A"/>
</dbReference>
<dbReference type="PROSITE" id="PS51296">
    <property type="entry name" value="RIESKE"/>
    <property type="match status" value="1"/>
</dbReference>
<dbReference type="CDD" id="cd03469">
    <property type="entry name" value="Rieske_RO_Alpha_N"/>
    <property type="match status" value="1"/>
</dbReference>
<reference evidence="9" key="1">
    <citation type="submission" date="2023-12" db="EMBL/GenBank/DDBJ databases">
        <title>Novel species in genus Nocardioides.</title>
        <authorList>
            <person name="Zhou H."/>
        </authorList>
    </citation>
    <scope>NUCLEOTIDE SEQUENCE [LARGE SCALE GENOMIC DNA]</scope>
    <source>
        <strain evidence="9">HM61</strain>
    </source>
</reference>
<gene>
    <name evidence="8" type="ORF">SHK19_08580</name>
</gene>
<dbReference type="Gene3D" id="3.90.380.10">
    <property type="entry name" value="Naphthalene 1,2-dioxygenase Alpha Subunit, Chain A, domain 1"/>
    <property type="match status" value="2"/>
</dbReference>
<feature type="domain" description="Rieske" evidence="7">
    <location>
        <begin position="28"/>
        <end position="142"/>
    </location>
</feature>
<evidence type="ECO:0000313" key="8">
    <source>
        <dbReference type="EMBL" id="WQQ28276.1"/>
    </source>
</evidence>
<dbReference type="Gene3D" id="2.102.10.10">
    <property type="entry name" value="Rieske [2Fe-2S] iron-sulphur domain"/>
    <property type="match status" value="1"/>
</dbReference>
<dbReference type="Proteomes" id="UP001327225">
    <property type="component" value="Chromosome"/>
</dbReference>
<evidence type="ECO:0000256" key="1">
    <source>
        <dbReference type="ARBA" id="ARBA00001962"/>
    </source>
</evidence>
<name>A0ABZ0ZWN8_9ACTN</name>
<evidence type="ECO:0000259" key="7">
    <source>
        <dbReference type="PROSITE" id="PS51296"/>
    </source>
</evidence>
<dbReference type="PANTHER" id="PTHR43756:SF5">
    <property type="entry name" value="CHOLINE MONOOXYGENASE, CHLOROPLASTIC"/>
    <property type="match status" value="1"/>
</dbReference>
<dbReference type="SUPFAM" id="SSF50022">
    <property type="entry name" value="ISP domain"/>
    <property type="match status" value="1"/>
</dbReference>
<sequence length="368" mass="40122">MQEALPREMYVDEAAWRVERDAVLYGEWFCVGRQEPLGLGDPSRVVALDVAGESVLVTSDEQGALHAAYNVCRHRGSQILPASSPDGPASACQASALRCPYHSWTYGLDGRLLRAPHADLDDTSAFSLAPVGVETWGGFVFVHLSPERARPLAESVARADATLANYGLADLVVGASFRYDVAANYKVLLENYNECYHCGPVHPELCRLVPSFAGGGDDLDWEAGIPHREGAWTFTTTGATSRAPLPGLDDDERVRHKGDLVYPNLMVSASADHVAAFVLLPHAPDRTTVECSLLFAKAAAEAADFDPGDAGELWDLVNQQDWAVCESVQRGMTSRSYRHGWFAPMEDDSLDIRRWLLPRLGRDPDGAT</sequence>
<evidence type="ECO:0000256" key="5">
    <source>
        <dbReference type="ARBA" id="ARBA00023004"/>
    </source>
</evidence>
<dbReference type="EMBL" id="CP141059">
    <property type="protein sequence ID" value="WQQ28276.1"/>
    <property type="molecule type" value="Genomic_DNA"/>
</dbReference>
<evidence type="ECO:0000313" key="9">
    <source>
        <dbReference type="Proteomes" id="UP001327225"/>
    </source>
</evidence>
<dbReference type="RefSeq" id="WP_322938401.1">
    <property type="nucleotide sequence ID" value="NZ_CP141059.1"/>
</dbReference>
<dbReference type="PANTHER" id="PTHR43756">
    <property type="entry name" value="CHOLINE MONOOXYGENASE, CHLOROPLASTIC"/>
    <property type="match status" value="1"/>
</dbReference>
<dbReference type="CDD" id="cd08884">
    <property type="entry name" value="RHO_alpha_C_GbcA-like"/>
    <property type="match status" value="1"/>
</dbReference>
<accession>A0ABZ0ZWN8</accession>
<organism evidence="8 9">
    <name type="scientific">Nocardioides bizhenqiangii</name>
    <dbReference type="NCBI Taxonomy" id="3095076"/>
    <lineage>
        <taxon>Bacteria</taxon>
        <taxon>Bacillati</taxon>
        <taxon>Actinomycetota</taxon>
        <taxon>Actinomycetes</taxon>
        <taxon>Propionibacteriales</taxon>
        <taxon>Nocardioidaceae</taxon>
        <taxon>Nocardioides</taxon>
    </lineage>
</organism>